<comment type="caution">
    <text evidence="2">The sequence shown here is derived from an EMBL/GenBank/DDBJ whole genome shotgun (WGS) entry which is preliminary data.</text>
</comment>
<dbReference type="InterPro" id="IPR052413">
    <property type="entry name" value="SUR7_domain"/>
</dbReference>
<keyword evidence="3" id="KW-1185">Reference proteome</keyword>
<keyword evidence="1" id="KW-0812">Transmembrane</keyword>
<reference evidence="2 3" key="1">
    <citation type="submission" date="2014-02" db="EMBL/GenBank/DDBJ databases">
        <title>The genome sequence of Colletotrichum fioriniae PJ7.</title>
        <authorList>
            <person name="Baroncelli R."/>
            <person name="Thon M.R."/>
        </authorList>
    </citation>
    <scope>NUCLEOTIDE SEQUENCE [LARGE SCALE GENOMIC DNA]</scope>
    <source>
        <strain evidence="2 3">PJ7</strain>
    </source>
</reference>
<dbReference type="OrthoDB" id="4159154at2759"/>
<evidence type="ECO:0000313" key="3">
    <source>
        <dbReference type="Proteomes" id="UP000020467"/>
    </source>
</evidence>
<evidence type="ECO:0000313" key="2">
    <source>
        <dbReference type="EMBL" id="EXF78081.1"/>
    </source>
</evidence>
<feature type="transmembrane region" description="Helical" evidence="1">
    <location>
        <begin position="6"/>
        <end position="25"/>
    </location>
</feature>
<gene>
    <name evidence="2" type="ORF">CFIO01_07761</name>
</gene>
<dbReference type="EMBL" id="JARH01000666">
    <property type="protein sequence ID" value="EXF78081.1"/>
    <property type="molecule type" value="Genomic_DNA"/>
</dbReference>
<dbReference type="GO" id="GO:0005886">
    <property type="term" value="C:plasma membrane"/>
    <property type="evidence" value="ECO:0007669"/>
    <property type="project" value="InterPro"/>
</dbReference>
<dbReference type="STRING" id="1445577.A0A010RCT9"/>
<sequence>MHFTVIVPLVLSIVAFVLSFLALFAGHKEGFMEDYDVVRLNTSTLGHNLIPSATSEADPAATTGSFLDKFIDGVGDKVSDILNDIGNDVADRLADELGISEWYSLHLMDVCHGQFSPNVTAPNVWLNVTNCTQPSPGPNVNLTKMLDQELEIGPLSLSLSDLNWPDTIEDAMDKVNKALLAIFVLYVMGIGFSGLAILGSLAAFFLGFKKRMTLTNFAFAFLAALVLFAGSLVTTIGAKEGAKQITDIGEDVGISAKVGQKFMIISWVAFAVMFAASVYWVTQFCAERRSRRTSRGYTEKRHKKGSF</sequence>
<dbReference type="PANTHER" id="PTHR28019:SF7">
    <property type="entry name" value="SUR7 PROTEIN"/>
    <property type="match status" value="1"/>
</dbReference>
<proteinExistence type="predicted"/>
<dbReference type="InterPro" id="IPR009571">
    <property type="entry name" value="SUR7/Rim9-like_fungi"/>
</dbReference>
<protein>
    <submittedName>
        <fullName evidence="2">SUR7 protein</fullName>
    </submittedName>
</protein>
<dbReference type="Pfam" id="PF06687">
    <property type="entry name" value="SUR7"/>
    <property type="match status" value="1"/>
</dbReference>
<feature type="transmembrane region" description="Helical" evidence="1">
    <location>
        <begin position="217"/>
        <end position="238"/>
    </location>
</feature>
<dbReference type="Proteomes" id="UP000020467">
    <property type="component" value="Unassembled WGS sequence"/>
</dbReference>
<dbReference type="eggNOG" id="ENOG502S47U">
    <property type="taxonomic scope" value="Eukaryota"/>
</dbReference>
<dbReference type="GO" id="GO:0051285">
    <property type="term" value="C:cell cortex of cell tip"/>
    <property type="evidence" value="ECO:0007669"/>
    <property type="project" value="TreeGrafter"/>
</dbReference>
<keyword evidence="1" id="KW-1133">Transmembrane helix</keyword>
<evidence type="ECO:0000256" key="1">
    <source>
        <dbReference type="SAM" id="Phobius"/>
    </source>
</evidence>
<feature type="transmembrane region" description="Helical" evidence="1">
    <location>
        <begin position="262"/>
        <end position="282"/>
    </location>
</feature>
<dbReference type="HOGENOM" id="CLU_064532_0_0_1"/>
<organism evidence="2 3">
    <name type="scientific">Colletotrichum fioriniae PJ7</name>
    <dbReference type="NCBI Taxonomy" id="1445577"/>
    <lineage>
        <taxon>Eukaryota</taxon>
        <taxon>Fungi</taxon>
        <taxon>Dikarya</taxon>
        <taxon>Ascomycota</taxon>
        <taxon>Pezizomycotina</taxon>
        <taxon>Sordariomycetes</taxon>
        <taxon>Hypocreomycetidae</taxon>
        <taxon>Glomerellales</taxon>
        <taxon>Glomerellaceae</taxon>
        <taxon>Colletotrichum</taxon>
        <taxon>Colletotrichum acutatum species complex</taxon>
    </lineage>
</organism>
<feature type="transmembrane region" description="Helical" evidence="1">
    <location>
        <begin position="178"/>
        <end position="205"/>
    </location>
</feature>
<name>A0A010RCT9_9PEZI</name>
<dbReference type="KEGG" id="cfj:CFIO01_07761"/>
<dbReference type="AlphaFoldDB" id="A0A010RCT9"/>
<keyword evidence="1" id="KW-0472">Membrane</keyword>
<dbReference type="PANTHER" id="PTHR28019">
    <property type="entry name" value="CELL MEMBRANE PROTEIN YLR413W-RELATED"/>
    <property type="match status" value="1"/>
</dbReference>
<accession>A0A010RCT9</accession>
<dbReference type="GO" id="GO:0031505">
    <property type="term" value="P:fungal-type cell wall organization"/>
    <property type="evidence" value="ECO:0007669"/>
    <property type="project" value="TreeGrafter"/>
</dbReference>